<accession>D5E5C8</accession>
<evidence type="ECO:0000256" key="4">
    <source>
        <dbReference type="ARBA" id="ARBA00022989"/>
    </source>
</evidence>
<dbReference type="HOGENOM" id="CLU_049306_0_0_14"/>
<dbReference type="EMBL" id="CP001991">
    <property type="protein sequence ID" value="ADE19936.1"/>
    <property type="molecule type" value="Genomic_DNA"/>
</dbReference>
<feature type="domain" description="HTH TFE/IIEalpha-type" evidence="7">
    <location>
        <begin position="1"/>
        <end position="19"/>
    </location>
</feature>
<protein>
    <submittedName>
        <fullName evidence="8">Possible competence ComEC/Rec2-related protein</fullName>
    </submittedName>
</protein>
<dbReference type="Pfam" id="PF03772">
    <property type="entry name" value="Competence"/>
    <property type="match status" value="1"/>
</dbReference>
<dbReference type="eggNOG" id="COG0658">
    <property type="taxonomic scope" value="Bacteria"/>
</dbReference>
<gene>
    <name evidence="8" type="ordered locus">MCRO_0328</name>
</gene>
<evidence type="ECO:0000313" key="8">
    <source>
        <dbReference type="EMBL" id="ADE19936.1"/>
    </source>
</evidence>
<feature type="transmembrane region" description="Helical" evidence="6">
    <location>
        <begin position="342"/>
        <end position="362"/>
    </location>
</feature>
<evidence type="ECO:0000259" key="7">
    <source>
        <dbReference type="PROSITE" id="PS51344"/>
    </source>
</evidence>
<dbReference type="GO" id="GO:0005886">
    <property type="term" value="C:plasma membrane"/>
    <property type="evidence" value="ECO:0007669"/>
    <property type="project" value="UniProtKB-SubCell"/>
</dbReference>
<feature type="transmembrane region" description="Helical" evidence="6">
    <location>
        <begin position="291"/>
        <end position="308"/>
    </location>
</feature>
<reference key="2">
    <citation type="submission" date="2010-03" db="EMBL/GenBank/DDBJ databases">
        <authorList>
            <person name="Ma Z."/>
            <person name="Wang X."/>
            <person name="Liu H."/>
        </authorList>
    </citation>
    <scope>NUCLEOTIDE SEQUENCE</scope>
    <source>
        <strain>MP145</strain>
    </source>
</reference>
<proteinExistence type="predicted"/>
<dbReference type="RefSeq" id="WP_013054712.1">
    <property type="nucleotide sequence ID" value="NC_014014.1"/>
</dbReference>
<keyword evidence="9" id="KW-1185">Reference proteome</keyword>
<feature type="transmembrane region" description="Helical" evidence="6">
    <location>
        <begin position="426"/>
        <end position="447"/>
    </location>
</feature>
<feature type="transmembrane region" description="Helical" evidence="6">
    <location>
        <begin position="400"/>
        <end position="420"/>
    </location>
</feature>
<dbReference type="InterPro" id="IPR004477">
    <property type="entry name" value="ComEC_N"/>
</dbReference>
<organism evidence="8 9">
    <name type="scientific">Mycoplasma crocodyli (strain ATCC 51981 / MP145)</name>
    <dbReference type="NCBI Taxonomy" id="512564"/>
    <lineage>
        <taxon>Bacteria</taxon>
        <taxon>Bacillati</taxon>
        <taxon>Mycoplasmatota</taxon>
        <taxon>Mollicutes</taxon>
        <taxon>Mycoplasmataceae</taxon>
        <taxon>Mycoplasma</taxon>
    </lineage>
</organism>
<feature type="transmembrane region" description="Helical" evidence="6">
    <location>
        <begin position="267"/>
        <end position="284"/>
    </location>
</feature>
<sequence>MTRFEWYKWNWTKNYRKIKNFFDLRLVFILLFVKVTLILKIIFFEFDIISLLFFLLFFIFSLIKVRFILLDLSAFAIILAMYFIIKYFNSNLLFNDGIYKVVYKDTIQYVVKNKYYKYIFYDSDNSYNVGDFLQIKAKSFRSSWQIKNYYLLSKRISGVIEYSKIDLVSNSWTLYKSLYEYSSNSSIYFQKYFMLLSLGYSNDISQEVYNQTKNLGILHIIVISGFHFSLIYKFLSYITLKLKIKFNELLCIFLIFIYYLLVNKNVSSNRAFFSIIFSYITSKFFKQKFKLIIPFFIGTIALIFNPFLLNSKGFWYTYVITFFIVLVNELKVKRFNKINKCFWYILLNFLIYLVSFQLGLAFNDSFNLIAFLNCLILIPLSQFLIINSIFLWFFKSYLSIIYKILDVLLEFLSYISYQIILSFRISYKLISIVIFNEIFMVYFLTFSKIKFKKEIKRLYN</sequence>
<evidence type="ECO:0000256" key="5">
    <source>
        <dbReference type="ARBA" id="ARBA00023136"/>
    </source>
</evidence>
<feature type="transmembrane region" description="Helical" evidence="6">
    <location>
        <begin position="368"/>
        <end position="393"/>
    </location>
</feature>
<feature type="transmembrane region" description="Helical" evidence="6">
    <location>
        <begin position="215"/>
        <end position="232"/>
    </location>
</feature>
<reference evidence="9" key="1">
    <citation type="submission" date="2010-03" db="EMBL/GenBank/DDBJ databases">
        <title>The complete genome of Mycoplasma crocodyli MP145.</title>
        <authorList>
            <person name="Glass J.I."/>
            <person name="Durkin A.S."/>
            <person name="Hostetler J."/>
            <person name="Jackson J."/>
            <person name="Johnson J."/>
            <person name="May M.A."/>
            <person name="Paralanov V."/>
            <person name="Radune D."/>
            <person name="Szczypinski B."/>
            <person name="Brown D.R."/>
        </authorList>
    </citation>
    <scope>NUCLEOTIDE SEQUENCE [LARGE SCALE GENOMIC DNA]</scope>
    <source>
        <strain evidence="9">ATCC 51981 / MP145</strain>
    </source>
</reference>
<feature type="transmembrane region" description="Helical" evidence="6">
    <location>
        <begin position="48"/>
        <end position="63"/>
    </location>
</feature>
<evidence type="ECO:0000256" key="3">
    <source>
        <dbReference type="ARBA" id="ARBA00022692"/>
    </source>
</evidence>
<keyword evidence="2" id="KW-1003">Cell membrane</keyword>
<dbReference type="Proteomes" id="UP000001845">
    <property type="component" value="Chromosome"/>
</dbReference>
<feature type="transmembrane region" description="Helical" evidence="6">
    <location>
        <begin position="21"/>
        <end position="42"/>
    </location>
</feature>
<evidence type="ECO:0000256" key="1">
    <source>
        <dbReference type="ARBA" id="ARBA00004651"/>
    </source>
</evidence>
<evidence type="ECO:0000256" key="6">
    <source>
        <dbReference type="SAM" id="Phobius"/>
    </source>
</evidence>
<keyword evidence="3 6" id="KW-0812">Transmembrane</keyword>
<keyword evidence="4 6" id="KW-1133">Transmembrane helix</keyword>
<keyword evidence="5 6" id="KW-0472">Membrane</keyword>
<name>D5E5C8_MYCCM</name>
<evidence type="ECO:0000256" key="2">
    <source>
        <dbReference type="ARBA" id="ARBA00022475"/>
    </source>
</evidence>
<feature type="transmembrane region" description="Helical" evidence="6">
    <location>
        <begin position="314"/>
        <end position="330"/>
    </location>
</feature>
<dbReference type="InterPro" id="IPR052159">
    <property type="entry name" value="Competence_DNA_uptake"/>
</dbReference>
<dbReference type="NCBIfam" id="NF045979">
    <property type="entry name" value="ComEC_MAG0480"/>
    <property type="match status" value="1"/>
</dbReference>
<dbReference type="PROSITE" id="PS51344">
    <property type="entry name" value="HTH_TFE_IIE"/>
    <property type="match status" value="1"/>
</dbReference>
<dbReference type="PANTHER" id="PTHR30619">
    <property type="entry name" value="DNA INTERNALIZATION/COMPETENCE PROTEIN COMEC/REC2"/>
    <property type="match status" value="1"/>
</dbReference>
<evidence type="ECO:0000313" key="9">
    <source>
        <dbReference type="Proteomes" id="UP000001845"/>
    </source>
</evidence>
<feature type="transmembrane region" description="Helical" evidence="6">
    <location>
        <begin position="68"/>
        <end position="85"/>
    </location>
</feature>
<dbReference type="PANTHER" id="PTHR30619:SF7">
    <property type="entry name" value="BETA-LACTAMASE DOMAIN PROTEIN"/>
    <property type="match status" value="1"/>
</dbReference>
<dbReference type="AlphaFoldDB" id="D5E5C8"/>
<dbReference type="STRING" id="512564.MCRO_0328"/>
<comment type="subcellular location">
    <subcellularLocation>
        <location evidence="1">Cell membrane</location>
        <topology evidence="1">Multi-pass membrane protein</topology>
    </subcellularLocation>
</comment>
<reference evidence="8 9" key="3">
    <citation type="journal article" date="2011" name="J. Bacteriol.">
        <title>Genome sequences of Mycoplasma alligatoris A21JP2T and Mycoplasma crocodyli MP145T.</title>
        <authorList>
            <person name="Brown D.R."/>
            <person name="Farmerie W.G."/>
            <person name="May M."/>
            <person name="Benders G.A."/>
            <person name="Durkin A.S."/>
            <person name="Hlavinka K."/>
            <person name="Hostetler J."/>
            <person name="Jackson J."/>
            <person name="Johnson J."/>
            <person name="Miller R.H."/>
            <person name="Paralanov V."/>
            <person name="Radune D."/>
            <person name="Szczypinski B."/>
            <person name="Glass J.I."/>
        </authorList>
    </citation>
    <scope>NUCLEOTIDE SEQUENCE [LARGE SCALE GENOMIC DNA]</scope>
    <source>
        <strain evidence="9">ATCC 51981 / MP145</strain>
    </source>
</reference>
<dbReference type="KEGG" id="mcd:MCRO_0328"/>
<dbReference type="InterPro" id="IPR017919">
    <property type="entry name" value="TFIIE/TFIIEa_HTH"/>
</dbReference>
<feature type="transmembrane region" description="Helical" evidence="6">
    <location>
        <begin position="244"/>
        <end position="261"/>
    </location>
</feature>
<dbReference type="NCBIfam" id="TIGR00360">
    <property type="entry name" value="ComEC_N-term"/>
    <property type="match status" value="1"/>
</dbReference>